<feature type="region of interest" description="Disordered" evidence="1">
    <location>
        <begin position="143"/>
        <end position="168"/>
    </location>
</feature>
<comment type="caution">
    <text evidence="2">The sequence shown here is derived from an EMBL/GenBank/DDBJ whole genome shotgun (WGS) entry which is preliminary data.</text>
</comment>
<protein>
    <recommendedName>
        <fullName evidence="4">FAD synthase</fullName>
    </recommendedName>
</protein>
<name>A0ABD1L3W0_9FABA</name>
<dbReference type="Proteomes" id="UP001603857">
    <property type="component" value="Unassembled WGS sequence"/>
</dbReference>
<evidence type="ECO:0000256" key="1">
    <source>
        <dbReference type="SAM" id="MobiDB-lite"/>
    </source>
</evidence>
<reference evidence="2 3" key="1">
    <citation type="submission" date="2024-08" db="EMBL/GenBank/DDBJ databases">
        <title>Insights into the chromosomal genome structure of Flemingia macrophylla.</title>
        <authorList>
            <person name="Ding Y."/>
            <person name="Zhao Y."/>
            <person name="Bi W."/>
            <person name="Wu M."/>
            <person name="Zhao G."/>
            <person name="Gong Y."/>
            <person name="Li W."/>
            <person name="Zhang P."/>
        </authorList>
    </citation>
    <scope>NUCLEOTIDE SEQUENCE [LARGE SCALE GENOMIC DNA]</scope>
    <source>
        <strain evidence="2">DYQJB</strain>
        <tissue evidence="2">Leaf</tissue>
    </source>
</reference>
<dbReference type="InterPro" id="IPR014729">
    <property type="entry name" value="Rossmann-like_a/b/a_fold"/>
</dbReference>
<evidence type="ECO:0000313" key="2">
    <source>
        <dbReference type="EMBL" id="KAL2318192.1"/>
    </source>
</evidence>
<evidence type="ECO:0000313" key="3">
    <source>
        <dbReference type="Proteomes" id="UP001603857"/>
    </source>
</evidence>
<evidence type="ECO:0008006" key="4">
    <source>
        <dbReference type="Google" id="ProtNLM"/>
    </source>
</evidence>
<feature type="compositionally biased region" description="Low complexity" evidence="1">
    <location>
        <begin position="143"/>
        <end position="156"/>
    </location>
</feature>
<dbReference type="AlphaFoldDB" id="A0ABD1L3W0"/>
<proteinExistence type="predicted"/>
<dbReference type="EMBL" id="JBGMDY010000011">
    <property type="protein sequence ID" value="KAL2318192.1"/>
    <property type="molecule type" value="Genomic_DNA"/>
</dbReference>
<sequence length="237" mass="26149">MQRAKGDEIATVTVTVKETVANSKLRRFMRRLRKPLQCNICDGLRDGWPTILHGYHTMSQQAFLPSVMDFGCCVELLPLIFQQEDEREILFDGTSPVSDGIVALGKFDALHIGHKELAIQASSVGPPFLLSFVGMAKVLGWEPSSPTSPTSPTRNSPQPPAFSNHRDFRSPGMMCLGHPCQATQPKPSPQPEEAISLLGRAERPLIVFGKGAVYAMAPTRWPPIIVAFLPTSRFTRR</sequence>
<organism evidence="2 3">
    <name type="scientific">Flemingia macrophylla</name>
    <dbReference type="NCBI Taxonomy" id="520843"/>
    <lineage>
        <taxon>Eukaryota</taxon>
        <taxon>Viridiplantae</taxon>
        <taxon>Streptophyta</taxon>
        <taxon>Embryophyta</taxon>
        <taxon>Tracheophyta</taxon>
        <taxon>Spermatophyta</taxon>
        <taxon>Magnoliopsida</taxon>
        <taxon>eudicotyledons</taxon>
        <taxon>Gunneridae</taxon>
        <taxon>Pentapetalae</taxon>
        <taxon>rosids</taxon>
        <taxon>fabids</taxon>
        <taxon>Fabales</taxon>
        <taxon>Fabaceae</taxon>
        <taxon>Papilionoideae</taxon>
        <taxon>50 kb inversion clade</taxon>
        <taxon>NPAAA clade</taxon>
        <taxon>indigoferoid/millettioid clade</taxon>
        <taxon>Phaseoleae</taxon>
        <taxon>Flemingia</taxon>
    </lineage>
</organism>
<dbReference type="Gene3D" id="3.40.50.620">
    <property type="entry name" value="HUPs"/>
    <property type="match status" value="1"/>
</dbReference>
<gene>
    <name evidence="2" type="ORF">Fmac_032068</name>
</gene>
<keyword evidence="3" id="KW-1185">Reference proteome</keyword>
<accession>A0ABD1L3W0</accession>